<feature type="domain" description="Carboxyltransferase" evidence="4">
    <location>
        <begin position="24"/>
        <end position="299"/>
    </location>
</feature>
<dbReference type="InterPro" id="IPR029000">
    <property type="entry name" value="Cyclophilin-like_dom_sf"/>
</dbReference>
<sequence length="303" mass="34562">MSIKILNSPIFASIQDIGRFSFSNIGVTTSGVMDEYAYFMANQLLENKKDENIIEVYYSNFNFIVNCNTQIAITGAYCEVYINKQLKPTWQTYSLKKGDIVEVSKLLSGCIVYIGIKNGIKIPKQFGSYSTSIKEKIGGIDGRLLKKGDILPIENICSFNKRKISSKYLPKYKEELQLRVILSYQEEYFTKEQKNKFFSSIYTISNEFNRMACKLKGEKIDCEIDGVISEAISFGAIQIPKDGQPIILLKERQTIGGYPKIGTVLTIDCFKLAQLRPNMKIKFKEISLNEAQKKLKEFYNSFS</sequence>
<keyword evidence="2 5" id="KW-0378">Hydrolase</keyword>
<dbReference type="Gene3D" id="2.40.100.10">
    <property type="entry name" value="Cyclophilin-like"/>
    <property type="match status" value="1"/>
</dbReference>
<keyword evidence="3" id="KW-0067">ATP-binding</keyword>
<evidence type="ECO:0000256" key="1">
    <source>
        <dbReference type="ARBA" id="ARBA00022741"/>
    </source>
</evidence>
<dbReference type="Pfam" id="PF02626">
    <property type="entry name" value="CT_A_B"/>
    <property type="match status" value="1"/>
</dbReference>
<dbReference type="EMBL" id="CP032098">
    <property type="protein sequence ID" value="AXX91930.1"/>
    <property type="molecule type" value="Genomic_DNA"/>
</dbReference>
<dbReference type="GO" id="GO:0016787">
    <property type="term" value="F:hydrolase activity"/>
    <property type="evidence" value="ECO:0007669"/>
    <property type="project" value="UniProtKB-KW"/>
</dbReference>
<gene>
    <name evidence="5" type="ORF">AMOL_0938</name>
    <name evidence="6" type="ORF">CPU12_06325</name>
</gene>
<keyword evidence="7" id="KW-1185">Reference proteome</keyword>
<dbReference type="NCBIfam" id="TIGR00724">
    <property type="entry name" value="urea_amlyse_rel"/>
    <property type="match status" value="1"/>
</dbReference>
<dbReference type="PANTHER" id="PTHR43309:SF5">
    <property type="entry name" value="5-OXOPROLINASE SUBUNIT C"/>
    <property type="match status" value="1"/>
</dbReference>
<evidence type="ECO:0000313" key="5">
    <source>
        <dbReference type="EMBL" id="AXX91930.1"/>
    </source>
</evidence>
<name>A0A2G1DIK0_9BACT</name>
<dbReference type="InterPro" id="IPR052708">
    <property type="entry name" value="PxpC"/>
</dbReference>
<keyword evidence="1" id="KW-0547">Nucleotide-binding</keyword>
<accession>A0A2G1DIK0</accession>
<dbReference type="KEGG" id="amol:AMOL_0938"/>
<dbReference type="Proteomes" id="UP000262712">
    <property type="component" value="Chromosome"/>
</dbReference>
<reference evidence="5 8" key="2">
    <citation type="submission" date="2018-08" db="EMBL/GenBank/DDBJ databases">
        <title>Complete genome of the Arcobacter molluscorum type strain LMG 25693.</title>
        <authorList>
            <person name="Miller W.G."/>
            <person name="Yee E."/>
            <person name="Bono J.L."/>
        </authorList>
    </citation>
    <scope>NUCLEOTIDE SEQUENCE [LARGE SCALE GENOMIC DNA]</scope>
    <source>
        <strain evidence="5 8">CECT 7696</strain>
    </source>
</reference>
<dbReference type="PANTHER" id="PTHR43309">
    <property type="entry name" value="5-OXOPROLINASE SUBUNIT C"/>
    <property type="match status" value="1"/>
</dbReference>
<dbReference type="SMART" id="SM00797">
    <property type="entry name" value="AHS2"/>
    <property type="match status" value="1"/>
</dbReference>
<dbReference type="SUPFAM" id="SSF50891">
    <property type="entry name" value="Cyclophilin-like"/>
    <property type="match status" value="1"/>
</dbReference>
<dbReference type="RefSeq" id="WP_099342255.1">
    <property type="nucleotide sequence ID" value="NZ_CP032098.1"/>
</dbReference>
<organism evidence="6 7">
    <name type="scientific">Malaciobacter molluscorum LMG 25693</name>
    <dbReference type="NCBI Taxonomy" id="870501"/>
    <lineage>
        <taxon>Bacteria</taxon>
        <taxon>Pseudomonadati</taxon>
        <taxon>Campylobacterota</taxon>
        <taxon>Epsilonproteobacteria</taxon>
        <taxon>Campylobacterales</taxon>
        <taxon>Arcobacteraceae</taxon>
        <taxon>Malaciobacter</taxon>
    </lineage>
</organism>
<evidence type="ECO:0000313" key="8">
    <source>
        <dbReference type="Proteomes" id="UP000262712"/>
    </source>
</evidence>
<reference evidence="6 7" key="1">
    <citation type="submission" date="2017-09" db="EMBL/GenBank/DDBJ databases">
        <title>Arcobacter canalis sp. nov., a new species isolated from a water canal contaminated with urban sewage.</title>
        <authorList>
            <person name="Perez-Cataluna A."/>
            <person name="Salas-Masso N."/>
            <person name="Figueras M.J."/>
        </authorList>
    </citation>
    <scope>NUCLEOTIDE SEQUENCE [LARGE SCALE GENOMIC DNA]</scope>
    <source>
        <strain evidence="6 7">F98-3</strain>
    </source>
</reference>
<dbReference type="InterPro" id="IPR003778">
    <property type="entry name" value="CT_A_B"/>
</dbReference>
<evidence type="ECO:0000313" key="7">
    <source>
        <dbReference type="Proteomes" id="UP000221222"/>
    </source>
</evidence>
<dbReference type="GO" id="GO:0016829">
    <property type="term" value="F:lyase activity"/>
    <property type="evidence" value="ECO:0007669"/>
    <property type="project" value="UniProtKB-KW"/>
</dbReference>
<proteinExistence type="predicted"/>
<protein>
    <submittedName>
        <fullName evidence="5">Allophanate hydrolase, subunit 2</fullName>
    </submittedName>
    <submittedName>
        <fullName evidence="6">Urea amidolyase</fullName>
    </submittedName>
</protein>
<evidence type="ECO:0000256" key="2">
    <source>
        <dbReference type="ARBA" id="ARBA00022801"/>
    </source>
</evidence>
<dbReference type="AlphaFoldDB" id="A0A2G1DIK0"/>
<evidence type="ECO:0000259" key="4">
    <source>
        <dbReference type="SMART" id="SM00797"/>
    </source>
</evidence>
<dbReference type="Proteomes" id="UP000221222">
    <property type="component" value="Unassembled WGS sequence"/>
</dbReference>
<evidence type="ECO:0000313" key="6">
    <source>
        <dbReference type="EMBL" id="PHO18333.1"/>
    </source>
</evidence>
<dbReference type="EMBL" id="NXFY01000007">
    <property type="protein sequence ID" value="PHO18333.1"/>
    <property type="molecule type" value="Genomic_DNA"/>
</dbReference>
<keyword evidence="6" id="KW-0456">Lyase</keyword>
<evidence type="ECO:0000256" key="3">
    <source>
        <dbReference type="ARBA" id="ARBA00022840"/>
    </source>
</evidence>
<dbReference type="GO" id="GO:0005524">
    <property type="term" value="F:ATP binding"/>
    <property type="evidence" value="ECO:0007669"/>
    <property type="project" value="UniProtKB-KW"/>
</dbReference>